<dbReference type="InterPro" id="IPR051804">
    <property type="entry name" value="Carb_Metab_Reg_Kinase/Isom"/>
</dbReference>
<dbReference type="Proteomes" id="UP001198182">
    <property type="component" value="Unassembled WGS sequence"/>
</dbReference>
<evidence type="ECO:0000313" key="10">
    <source>
        <dbReference type="Proteomes" id="UP001198182"/>
    </source>
</evidence>
<dbReference type="Gene3D" id="2.60.120.10">
    <property type="entry name" value="Jelly Rolls"/>
    <property type="match status" value="2"/>
</dbReference>
<comment type="cofactor">
    <cofactor evidence="5">
        <name>Zn(2+)</name>
        <dbReference type="ChEBI" id="CHEBI:29105"/>
    </cofactor>
    <text evidence="5">Binds 1 zinc ion per subunit.</text>
</comment>
<feature type="active site" evidence="6">
    <location>
        <position position="194"/>
    </location>
</feature>
<organism evidence="9 10">
    <name type="scientific">Hominifimenecus microfluidus</name>
    <dbReference type="NCBI Taxonomy" id="2885348"/>
    <lineage>
        <taxon>Bacteria</taxon>
        <taxon>Bacillati</taxon>
        <taxon>Bacillota</taxon>
        <taxon>Clostridia</taxon>
        <taxon>Lachnospirales</taxon>
        <taxon>Lachnospiraceae</taxon>
        <taxon>Hominifimenecus</taxon>
    </lineage>
</organism>
<evidence type="ECO:0000256" key="3">
    <source>
        <dbReference type="ARBA" id="ARBA00029741"/>
    </source>
</evidence>
<evidence type="ECO:0000256" key="1">
    <source>
        <dbReference type="ARBA" id="ARBA00022723"/>
    </source>
</evidence>
<keyword evidence="10" id="KW-1185">Reference proteome</keyword>
<dbReference type="PIRSF" id="PIRSF036894">
    <property type="entry name" value="PMI_Firm_short"/>
    <property type="match status" value="1"/>
</dbReference>
<dbReference type="Pfam" id="PF20511">
    <property type="entry name" value="PMI_typeI_cat"/>
    <property type="match status" value="1"/>
</dbReference>
<dbReference type="EMBL" id="JAJEQR010000021">
    <property type="protein sequence ID" value="MCC2231066.1"/>
    <property type="molecule type" value="Genomic_DNA"/>
</dbReference>
<feature type="binding site" evidence="5">
    <location>
        <position position="99"/>
    </location>
    <ligand>
        <name>Zn(2+)</name>
        <dbReference type="ChEBI" id="CHEBI:29105"/>
    </ligand>
</feature>
<dbReference type="CDD" id="cd07010">
    <property type="entry name" value="cupin_PMI_type_I_N_bac"/>
    <property type="match status" value="1"/>
</dbReference>
<evidence type="ECO:0000256" key="5">
    <source>
        <dbReference type="PIRSR" id="PIRSR036894-1"/>
    </source>
</evidence>
<protein>
    <recommendedName>
        <fullName evidence="3">Phosphohexomutase</fullName>
    </recommendedName>
    <alternativeName>
        <fullName evidence="4">Phosphomannose isomerase</fullName>
    </alternativeName>
</protein>
<gene>
    <name evidence="9" type="ORF">LKD81_08655</name>
</gene>
<keyword evidence="2 5" id="KW-0862">Zinc</keyword>
<feature type="binding site" evidence="5">
    <location>
        <position position="116"/>
    </location>
    <ligand>
        <name>Zn(2+)</name>
        <dbReference type="ChEBI" id="CHEBI:29105"/>
    </ligand>
</feature>
<dbReference type="AlphaFoldDB" id="A0AAE3E9M6"/>
<accession>A0AAE3E9M6</accession>
<dbReference type="PANTHER" id="PTHR42742:SF3">
    <property type="entry name" value="FRUCTOKINASE"/>
    <property type="match status" value="1"/>
</dbReference>
<dbReference type="InterPro" id="IPR014710">
    <property type="entry name" value="RmlC-like_jellyroll"/>
</dbReference>
<dbReference type="GO" id="GO:0008270">
    <property type="term" value="F:zinc ion binding"/>
    <property type="evidence" value="ECO:0007669"/>
    <property type="project" value="InterPro"/>
</dbReference>
<dbReference type="SUPFAM" id="SSF51182">
    <property type="entry name" value="RmlC-like cupins"/>
    <property type="match status" value="1"/>
</dbReference>
<dbReference type="InterPro" id="IPR014628">
    <property type="entry name" value="Man6P_isomerase_Firm_short"/>
</dbReference>
<dbReference type="PANTHER" id="PTHR42742">
    <property type="entry name" value="TRANSCRIPTIONAL REPRESSOR MPRA"/>
    <property type="match status" value="1"/>
</dbReference>
<sequence length="322" mass="36176">MSLLKLSPSYKDYIWGGHRLVEEYHKKYDGDILAESWELSCHPDGPSYLAEGPEKGLTLTEYIQAHGRDVLGTNCKRFADFPILIKFIDARGNLSIQVHPDNAYAREHENQFGKTEMWYIMDAAPGAFLYYGFDHTISREEMEQRIRENTLLEVLHKEPVEKGDVLFIPSGTIHAICENIVIAEIQQNSNVTYRVYDYGRLGADGKPRALHVQKALDVTRREPAVRDLHCAPHLADCEYFTVDKVTLAEADDTYCGCADEGSFHSILIMDGEGTITCGAEAYSFRKGDSYFITAGSGAYTLKGCCEALISHVSAKNDRRQSD</sequence>
<keyword evidence="9" id="KW-0413">Isomerase</keyword>
<evidence type="ECO:0000256" key="4">
    <source>
        <dbReference type="ARBA" id="ARBA00030762"/>
    </source>
</evidence>
<dbReference type="InterPro" id="IPR046457">
    <property type="entry name" value="PMI_typeI_cat"/>
</dbReference>
<feature type="binding site" evidence="5">
    <location>
        <position position="174"/>
    </location>
    <ligand>
        <name>Zn(2+)</name>
        <dbReference type="ChEBI" id="CHEBI:29105"/>
    </ligand>
</feature>
<reference evidence="9" key="1">
    <citation type="submission" date="2021-10" db="EMBL/GenBank/DDBJ databases">
        <title>Anaerobic single-cell dispensing facilitates the cultivation of human gut bacteria.</title>
        <authorList>
            <person name="Afrizal A."/>
        </authorList>
    </citation>
    <scope>NUCLEOTIDE SEQUENCE</scope>
    <source>
        <strain evidence="9">CLA-AA-H215</strain>
    </source>
</reference>
<keyword evidence="1 5" id="KW-0479">Metal-binding</keyword>
<evidence type="ECO:0000313" key="9">
    <source>
        <dbReference type="EMBL" id="MCC2231066.1"/>
    </source>
</evidence>
<dbReference type="InterPro" id="IPR011051">
    <property type="entry name" value="RmlC_Cupin_sf"/>
</dbReference>
<feature type="domain" description="Mannose-6-phosphate isomerase cupin" evidence="8">
    <location>
        <begin position="236"/>
        <end position="312"/>
    </location>
</feature>
<proteinExistence type="predicted"/>
<dbReference type="GO" id="GO:0004476">
    <property type="term" value="F:mannose-6-phosphate isomerase activity"/>
    <property type="evidence" value="ECO:0007669"/>
    <property type="project" value="InterPro"/>
</dbReference>
<comment type="caution">
    <text evidence="9">The sequence shown here is derived from an EMBL/GenBank/DDBJ whole genome shotgun (WGS) entry which is preliminary data.</text>
</comment>
<dbReference type="RefSeq" id="WP_308453599.1">
    <property type="nucleotide sequence ID" value="NZ_JAJEQR010000021.1"/>
</dbReference>
<feature type="domain" description="Phosphomannose isomerase type I catalytic" evidence="7">
    <location>
        <begin position="3"/>
        <end position="107"/>
    </location>
</feature>
<dbReference type="Pfam" id="PF21621">
    <property type="entry name" value="MPI_cupin_dom"/>
    <property type="match status" value="1"/>
</dbReference>
<evidence type="ECO:0000259" key="8">
    <source>
        <dbReference type="Pfam" id="PF21621"/>
    </source>
</evidence>
<name>A0AAE3E9M6_9FIRM</name>
<dbReference type="InterPro" id="IPR049071">
    <property type="entry name" value="MPI_cupin_dom"/>
</dbReference>
<evidence type="ECO:0000259" key="7">
    <source>
        <dbReference type="Pfam" id="PF20511"/>
    </source>
</evidence>
<evidence type="ECO:0000256" key="6">
    <source>
        <dbReference type="PIRSR" id="PIRSR036894-2"/>
    </source>
</evidence>
<evidence type="ECO:0000256" key="2">
    <source>
        <dbReference type="ARBA" id="ARBA00022833"/>
    </source>
</evidence>
<dbReference type="GO" id="GO:0005975">
    <property type="term" value="P:carbohydrate metabolic process"/>
    <property type="evidence" value="ECO:0007669"/>
    <property type="project" value="InterPro"/>
</dbReference>